<reference evidence="3" key="1">
    <citation type="submission" date="2025-08" db="UniProtKB">
        <authorList>
            <consortium name="RefSeq"/>
        </authorList>
    </citation>
    <scope>IDENTIFICATION</scope>
    <source>
        <tissue evidence="3">Gonads</tissue>
    </source>
</reference>
<dbReference type="RefSeq" id="XP_013415720.1">
    <property type="nucleotide sequence ID" value="XM_013560266.1"/>
</dbReference>
<proteinExistence type="predicted"/>
<protein>
    <submittedName>
        <fullName evidence="3">Transmembrane protein 246</fullName>
    </submittedName>
</protein>
<dbReference type="PANTHER" id="PTHR31410">
    <property type="entry name" value="TRANSMEMBRANE PROTEIN 246"/>
    <property type="match status" value="1"/>
</dbReference>
<evidence type="ECO:0000313" key="3">
    <source>
        <dbReference type="RefSeq" id="XP_013415720.1"/>
    </source>
</evidence>
<dbReference type="AlphaFoldDB" id="A0A1S3JZ95"/>
<feature type="transmembrane region" description="Helical" evidence="1">
    <location>
        <begin position="20"/>
        <end position="40"/>
    </location>
</feature>
<dbReference type="Proteomes" id="UP000085678">
    <property type="component" value="Unplaced"/>
</dbReference>
<evidence type="ECO:0000313" key="2">
    <source>
        <dbReference type="Proteomes" id="UP000085678"/>
    </source>
</evidence>
<sequence length="300" mass="34902">MALYLSPRGIWRCIRRKGLLILRDVAFALVLYLLTFVFILPQNMRNVRFSPYFIEPENITDILVEQNEQRVKYAQEFLKGFTATRKEMSGPSDSKKDKEYLYSIGIITQERNNNKAKKKPFYLTQVAARFLEILHGPNGGYSDRTKIFICNVDPNTSGVKEVNTLSEHLEIVNRFSPDSINKGETDAYEKEKMDYIFCLQETLKHSSKYVILIEDDVLPIRKLLDMLTYFLETKINVRWSHGYPVNTADSWLAFKLYYPERWQGYSKTVKDIIELASFGIIVGSLLTFIYVSFLHRAGNI</sequence>
<dbReference type="KEGG" id="lak:106177479"/>
<dbReference type="InterPro" id="IPR029675">
    <property type="entry name" value="PGAP4"/>
</dbReference>
<feature type="transmembrane region" description="Helical" evidence="1">
    <location>
        <begin position="275"/>
        <end position="294"/>
    </location>
</feature>
<dbReference type="InParanoid" id="A0A1S3JZ95"/>
<keyword evidence="1" id="KW-1133">Transmembrane helix</keyword>
<gene>
    <name evidence="3" type="primary">LOC106177479</name>
</gene>
<dbReference type="PANTHER" id="PTHR31410:SF2">
    <property type="entry name" value="GLYCOSYL TRANSFERASE 64 DOMAIN-CONTAINING PROTEIN"/>
    <property type="match status" value="1"/>
</dbReference>
<dbReference type="GO" id="GO:0016757">
    <property type="term" value="F:glycosyltransferase activity"/>
    <property type="evidence" value="ECO:0007669"/>
    <property type="project" value="InterPro"/>
</dbReference>
<dbReference type="OrthoDB" id="2016523at2759"/>
<name>A0A1S3JZ95_LINAN</name>
<dbReference type="GO" id="GO:0000139">
    <property type="term" value="C:Golgi membrane"/>
    <property type="evidence" value="ECO:0007669"/>
    <property type="project" value="InterPro"/>
</dbReference>
<keyword evidence="1" id="KW-0472">Membrane</keyword>
<dbReference type="GO" id="GO:0006506">
    <property type="term" value="P:GPI anchor biosynthetic process"/>
    <property type="evidence" value="ECO:0007669"/>
    <property type="project" value="InterPro"/>
</dbReference>
<keyword evidence="1 3" id="KW-0812">Transmembrane</keyword>
<dbReference type="GeneID" id="106177479"/>
<evidence type="ECO:0000256" key="1">
    <source>
        <dbReference type="SAM" id="Phobius"/>
    </source>
</evidence>
<accession>A0A1S3JZ95</accession>
<keyword evidence="2" id="KW-1185">Reference proteome</keyword>
<organism evidence="2 3">
    <name type="scientific">Lingula anatina</name>
    <name type="common">Brachiopod</name>
    <name type="synonym">Lingula unguis</name>
    <dbReference type="NCBI Taxonomy" id="7574"/>
    <lineage>
        <taxon>Eukaryota</taxon>
        <taxon>Metazoa</taxon>
        <taxon>Spiralia</taxon>
        <taxon>Lophotrochozoa</taxon>
        <taxon>Brachiopoda</taxon>
        <taxon>Linguliformea</taxon>
        <taxon>Lingulata</taxon>
        <taxon>Lingulida</taxon>
        <taxon>Linguloidea</taxon>
        <taxon>Lingulidae</taxon>
        <taxon>Lingula</taxon>
    </lineage>
</organism>